<keyword evidence="8" id="KW-0472">Membrane</keyword>
<organism evidence="11 12">
    <name type="scientific">Zostera marina</name>
    <name type="common">Eelgrass</name>
    <dbReference type="NCBI Taxonomy" id="29655"/>
    <lineage>
        <taxon>Eukaryota</taxon>
        <taxon>Viridiplantae</taxon>
        <taxon>Streptophyta</taxon>
        <taxon>Embryophyta</taxon>
        <taxon>Tracheophyta</taxon>
        <taxon>Spermatophyta</taxon>
        <taxon>Magnoliopsida</taxon>
        <taxon>Liliopsida</taxon>
        <taxon>Zosteraceae</taxon>
        <taxon>Zostera</taxon>
    </lineage>
</organism>
<evidence type="ECO:0000313" key="11">
    <source>
        <dbReference type="EMBL" id="KMZ59587.1"/>
    </source>
</evidence>
<feature type="compositionally biased region" description="Low complexity" evidence="9">
    <location>
        <begin position="300"/>
        <end position="314"/>
    </location>
</feature>
<name>A0A0K9NU51_ZOSMR</name>
<dbReference type="PANTHER" id="PTHR21397:SF4">
    <property type="entry name" value="ER MEMBRANE PROTEIN COMPLEX SUBUNIT 10"/>
    <property type="match status" value="1"/>
</dbReference>
<feature type="region of interest" description="Disordered" evidence="9">
    <location>
        <begin position="294"/>
        <end position="314"/>
    </location>
</feature>
<accession>A0A0K9NU51</accession>
<feature type="region of interest" description="Disordered" evidence="9">
    <location>
        <begin position="44"/>
        <end position="87"/>
    </location>
</feature>
<reference evidence="12" key="1">
    <citation type="journal article" date="2016" name="Nature">
        <title>The genome of the seagrass Zostera marina reveals angiosperm adaptation to the sea.</title>
        <authorList>
            <person name="Olsen J.L."/>
            <person name="Rouze P."/>
            <person name="Verhelst B."/>
            <person name="Lin Y.-C."/>
            <person name="Bayer T."/>
            <person name="Collen J."/>
            <person name="Dattolo E."/>
            <person name="De Paoli E."/>
            <person name="Dittami S."/>
            <person name="Maumus F."/>
            <person name="Michel G."/>
            <person name="Kersting A."/>
            <person name="Lauritano C."/>
            <person name="Lohaus R."/>
            <person name="Toepel M."/>
            <person name="Tonon T."/>
            <person name="Vanneste K."/>
            <person name="Amirebrahimi M."/>
            <person name="Brakel J."/>
            <person name="Bostroem C."/>
            <person name="Chovatia M."/>
            <person name="Grimwood J."/>
            <person name="Jenkins J.W."/>
            <person name="Jueterbock A."/>
            <person name="Mraz A."/>
            <person name="Stam W.T."/>
            <person name="Tice H."/>
            <person name="Bornberg-Bauer E."/>
            <person name="Green P.J."/>
            <person name="Pearson G.A."/>
            <person name="Procaccini G."/>
            <person name="Duarte C.M."/>
            <person name="Schmutz J."/>
            <person name="Reusch T.B.H."/>
            <person name="Van de Peer Y."/>
        </authorList>
    </citation>
    <scope>NUCLEOTIDE SEQUENCE [LARGE SCALE GENOMIC DNA]</scope>
    <source>
        <strain evidence="12">cv. Finnish</strain>
    </source>
</reference>
<keyword evidence="6" id="KW-0256">Endoplasmic reticulum</keyword>
<sequence>MDRRNISVFFPTSFLLVLLISTFFHPISAAFKSDELLLQDDEEFGLEGGSPQTPPHRRPDFENVASTTPSRSHIRGRRSDLESSSTDSKSVQFSLEHAFGDGDQEFTHAGSFTARLKSSSHGGQTLTKLRFSRNELTSAEKNDFKRLLKDDGYYTIRLSSNVVNSPGKEYVVSSVKARCLSRESLNEHFVIQMDGVNILAVSYGSPGSCQYPRLLRLPSKWSFNSYTVLKNSEQARRSSTFAEDLLAMESVEGVEGLPQPEKTFWAKYWMYMIPGVFIILNVFTQAMNMPPEENAAATGQQLQQRAAPAPIRRR</sequence>
<feature type="chain" id="PRO_5005527169" description="ER membrane protein complex subunit 10" evidence="10">
    <location>
        <begin position="30"/>
        <end position="314"/>
    </location>
</feature>
<dbReference type="OMA" id="AKYWMYM"/>
<keyword evidence="4" id="KW-0812">Transmembrane</keyword>
<evidence type="ECO:0000256" key="4">
    <source>
        <dbReference type="ARBA" id="ARBA00022692"/>
    </source>
</evidence>
<dbReference type="STRING" id="29655.A0A0K9NU51"/>
<dbReference type="EMBL" id="LFYR01001757">
    <property type="protein sequence ID" value="KMZ59587.1"/>
    <property type="molecule type" value="Genomic_DNA"/>
</dbReference>
<dbReference type="Pfam" id="PF21203">
    <property type="entry name" value="ECM10"/>
    <property type="match status" value="1"/>
</dbReference>
<dbReference type="OrthoDB" id="1894652at2759"/>
<protein>
    <recommendedName>
        <fullName evidence="3">ER membrane protein complex subunit 10</fullName>
    </recommendedName>
</protein>
<gene>
    <name evidence="11" type="ORF">ZOSMA_66G00070</name>
</gene>
<evidence type="ECO:0000313" key="12">
    <source>
        <dbReference type="Proteomes" id="UP000036987"/>
    </source>
</evidence>
<keyword evidence="12" id="KW-1185">Reference proteome</keyword>
<dbReference type="Proteomes" id="UP000036987">
    <property type="component" value="Unassembled WGS sequence"/>
</dbReference>
<keyword evidence="7" id="KW-1133">Transmembrane helix</keyword>
<evidence type="ECO:0000256" key="9">
    <source>
        <dbReference type="SAM" id="MobiDB-lite"/>
    </source>
</evidence>
<keyword evidence="5 10" id="KW-0732">Signal</keyword>
<evidence type="ECO:0000256" key="3">
    <source>
        <dbReference type="ARBA" id="ARBA00020105"/>
    </source>
</evidence>
<comment type="subcellular location">
    <subcellularLocation>
        <location evidence="1">Endoplasmic reticulum membrane</location>
        <topology evidence="1">Single-pass type I membrane protein</topology>
    </subcellularLocation>
</comment>
<evidence type="ECO:0000256" key="5">
    <source>
        <dbReference type="ARBA" id="ARBA00022729"/>
    </source>
</evidence>
<dbReference type="CDD" id="cd22209">
    <property type="entry name" value="EMC10"/>
    <property type="match status" value="1"/>
</dbReference>
<feature type="signal peptide" evidence="10">
    <location>
        <begin position="1"/>
        <end position="29"/>
    </location>
</feature>
<dbReference type="GO" id="GO:0005789">
    <property type="term" value="C:endoplasmic reticulum membrane"/>
    <property type="evidence" value="ECO:0007669"/>
    <property type="project" value="UniProtKB-SubCell"/>
</dbReference>
<comment type="caution">
    <text evidence="11">The sequence shown here is derived from an EMBL/GenBank/DDBJ whole genome shotgun (WGS) entry which is preliminary data.</text>
</comment>
<evidence type="ECO:0000256" key="6">
    <source>
        <dbReference type="ARBA" id="ARBA00022824"/>
    </source>
</evidence>
<proteinExistence type="inferred from homology"/>
<evidence type="ECO:0000256" key="1">
    <source>
        <dbReference type="ARBA" id="ARBA00004115"/>
    </source>
</evidence>
<evidence type="ECO:0000256" key="10">
    <source>
        <dbReference type="SAM" id="SignalP"/>
    </source>
</evidence>
<dbReference type="PANTHER" id="PTHR21397">
    <property type="entry name" value="CHROMATIN COMPLEXES SUBUNIT BAP18-RELATED"/>
    <property type="match status" value="1"/>
</dbReference>
<dbReference type="AlphaFoldDB" id="A0A0K9NU51"/>
<evidence type="ECO:0000256" key="2">
    <source>
        <dbReference type="ARBA" id="ARBA00007695"/>
    </source>
</evidence>
<evidence type="ECO:0000256" key="7">
    <source>
        <dbReference type="ARBA" id="ARBA00022989"/>
    </source>
</evidence>
<evidence type="ECO:0000256" key="8">
    <source>
        <dbReference type="ARBA" id="ARBA00023136"/>
    </source>
</evidence>
<comment type="similarity">
    <text evidence="2">Belongs to the EMC10 family.</text>
</comment>